<keyword evidence="4" id="KW-0418">Kinase</keyword>
<dbReference type="AlphaFoldDB" id="A0A8S1QHY3"/>
<feature type="coiled-coil region" evidence="6">
    <location>
        <begin position="417"/>
        <end position="444"/>
    </location>
</feature>
<evidence type="ECO:0000256" key="4">
    <source>
        <dbReference type="ARBA" id="ARBA00022777"/>
    </source>
</evidence>
<keyword evidence="1" id="KW-0723">Serine/threonine-protein kinase</keyword>
<evidence type="ECO:0000256" key="6">
    <source>
        <dbReference type="SAM" id="Coils"/>
    </source>
</evidence>
<evidence type="ECO:0000256" key="3">
    <source>
        <dbReference type="ARBA" id="ARBA00022741"/>
    </source>
</evidence>
<sequence>MINPNVGNSIFIEGNMFTRLQQTNMQGPQLNNDIVHLIGNPKQLFILKQYNKIRTNEIQILRLIKSLQNKEQPECQNIIKIIGIQEKQIQNQLSLQVILEKSEGNCENLISANTISLFQKLNIFEQMVKGVIQLQELSCYLKDLKPENFVYFQDNNNNYVIKLIEFGFLNQESNPISQIKSLKYIAPEILITQGNYNINTTSIWSLGIILYQIVSSQHFFQFMNQQELIQQINSLTQEQINNKINQILNIGQQEKDLITSMLQKESQHRLKLQSVLEQMQIFLSKIQEQEETKQLQFAKDQYIIFIKNVKHNYNLQVPQIKLISEQFKFYQLIYQQFQGQDQISYLIKFNQEISETIQQIEQKESSNQQFDSRQHEITVYKEFNEKLKQIKYNFDNSFRNLIRDANQFIQRIDKQYMESQNEQIRRYKEQLTKQQEKFKQFSNLPTYANIINQVYQKIEEYFVQITKLEQLIIQRTQEAFSEYKQACQQIHPQLVDFDKENDEIVKKIQLSIQIEKKKEEWRKNQNNVQEQWKILVENTPKLKQQMIQLINNPICQSLKKVIDEKILKLDQDISENENLLNSYKNFNQFNSVEVINWQIQILESFQKKLKELYLNEKIQVGQLQSYSNNVQELQKKYKLFQQATQSINSKFPNYQYFIKIHQENEKHHQQLEQEIKVLQEYLMHQNENEQLFIQALENMKTKTQSQKKQEIEKRISKNQEINKQQGQILSAVLQKVSKLQSELKFTAQDHNLIMDQEQLNVLNNALQNEINMMNQKISNQIFSIQQLTQQTIEISKLNSKIDDQMKRIPQKQIVEDFINKFQQNQDSYEKQYALVNYIKLYHLIRYINRIKQKPNIMDQIEITKYEKETKSLLQNYENYLFNNKIQIKIEEMEINRKELEQQLEKLEKILEQQNYDSLSERLKFEKQIIETKWNNQFYKITDFTQMIRLNKIKTEIQQVIQEKFRNQF</sequence>
<evidence type="ECO:0000256" key="2">
    <source>
        <dbReference type="ARBA" id="ARBA00022679"/>
    </source>
</evidence>
<comment type="caution">
    <text evidence="8">The sequence shown here is derived from an EMBL/GenBank/DDBJ whole genome shotgun (WGS) entry which is preliminary data.</text>
</comment>
<keyword evidence="6" id="KW-0175">Coiled coil</keyword>
<organism evidence="8 9">
    <name type="scientific">Paramecium primaurelia</name>
    <dbReference type="NCBI Taxonomy" id="5886"/>
    <lineage>
        <taxon>Eukaryota</taxon>
        <taxon>Sar</taxon>
        <taxon>Alveolata</taxon>
        <taxon>Ciliophora</taxon>
        <taxon>Intramacronucleata</taxon>
        <taxon>Oligohymenophorea</taxon>
        <taxon>Peniculida</taxon>
        <taxon>Parameciidae</taxon>
        <taxon>Paramecium</taxon>
    </lineage>
</organism>
<dbReference type="EMBL" id="CAJJDM010000165">
    <property type="protein sequence ID" value="CAD8114621.1"/>
    <property type="molecule type" value="Genomic_DNA"/>
</dbReference>
<dbReference type="GO" id="GO:0004674">
    <property type="term" value="F:protein serine/threonine kinase activity"/>
    <property type="evidence" value="ECO:0007669"/>
    <property type="project" value="UniProtKB-KW"/>
</dbReference>
<feature type="coiled-coil region" evidence="6">
    <location>
        <begin position="623"/>
        <end position="713"/>
    </location>
</feature>
<evidence type="ECO:0000313" key="8">
    <source>
        <dbReference type="EMBL" id="CAD8114621.1"/>
    </source>
</evidence>
<dbReference type="GO" id="GO:0005524">
    <property type="term" value="F:ATP binding"/>
    <property type="evidence" value="ECO:0007669"/>
    <property type="project" value="UniProtKB-KW"/>
</dbReference>
<dbReference type="PANTHER" id="PTHR24349">
    <property type="entry name" value="SERINE/THREONINE-PROTEIN KINASE"/>
    <property type="match status" value="1"/>
</dbReference>
<keyword evidence="3" id="KW-0547">Nucleotide-binding</keyword>
<evidence type="ECO:0000259" key="7">
    <source>
        <dbReference type="PROSITE" id="PS50011"/>
    </source>
</evidence>
<reference evidence="8" key="1">
    <citation type="submission" date="2021-01" db="EMBL/GenBank/DDBJ databases">
        <authorList>
            <consortium name="Genoscope - CEA"/>
            <person name="William W."/>
        </authorList>
    </citation>
    <scope>NUCLEOTIDE SEQUENCE</scope>
</reference>
<proteinExistence type="predicted"/>
<keyword evidence="2" id="KW-0808">Transferase</keyword>
<keyword evidence="9" id="KW-1185">Reference proteome</keyword>
<dbReference type="InterPro" id="IPR000719">
    <property type="entry name" value="Prot_kinase_dom"/>
</dbReference>
<evidence type="ECO:0000313" key="9">
    <source>
        <dbReference type="Proteomes" id="UP000688137"/>
    </source>
</evidence>
<evidence type="ECO:0000256" key="5">
    <source>
        <dbReference type="ARBA" id="ARBA00022840"/>
    </source>
</evidence>
<evidence type="ECO:0000256" key="1">
    <source>
        <dbReference type="ARBA" id="ARBA00022527"/>
    </source>
</evidence>
<gene>
    <name evidence="8" type="ORF">PPRIM_AZ9-3.1.T1600102</name>
</gene>
<dbReference type="Proteomes" id="UP000688137">
    <property type="component" value="Unassembled WGS sequence"/>
</dbReference>
<feature type="coiled-coil region" evidence="6">
    <location>
        <begin position="882"/>
        <end position="916"/>
    </location>
</feature>
<dbReference type="InterPro" id="IPR050205">
    <property type="entry name" value="CDPK_Ser/Thr_kinases"/>
</dbReference>
<dbReference type="SMART" id="SM00220">
    <property type="entry name" value="S_TKc"/>
    <property type="match status" value="1"/>
</dbReference>
<protein>
    <recommendedName>
        <fullName evidence="7">Protein kinase domain-containing protein</fullName>
    </recommendedName>
</protein>
<accession>A0A8S1QHY3</accession>
<dbReference type="Pfam" id="PF00069">
    <property type="entry name" value="Pkinase"/>
    <property type="match status" value="1"/>
</dbReference>
<name>A0A8S1QHY3_PARPR</name>
<dbReference type="PROSITE" id="PS50011">
    <property type="entry name" value="PROTEIN_KINASE_DOM"/>
    <property type="match status" value="1"/>
</dbReference>
<feature type="domain" description="Protein kinase" evidence="7">
    <location>
        <begin position="1"/>
        <end position="283"/>
    </location>
</feature>
<keyword evidence="5" id="KW-0067">ATP-binding</keyword>